<dbReference type="Pfam" id="PF08805">
    <property type="entry name" value="PilS"/>
    <property type="match status" value="1"/>
</dbReference>
<keyword evidence="1" id="KW-0472">Membrane</keyword>
<dbReference type="AlphaFoldDB" id="A0A1N6FEE5"/>
<accession>A0A1N6FEE5</accession>
<dbReference type="OrthoDB" id="5461016at2"/>
<evidence type="ECO:0000313" key="3">
    <source>
        <dbReference type="EMBL" id="SIN93629.1"/>
    </source>
</evidence>
<dbReference type="EMBL" id="FSRG01000004">
    <property type="protein sequence ID" value="SIN93629.1"/>
    <property type="molecule type" value="Genomic_DNA"/>
</dbReference>
<feature type="transmembrane region" description="Helical" evidence="1">
    <location>
        <begin position="24"/>
        <end position="47"/>
    </location>
</feature>
<keyword evidence="1" id="KW-1133">Transmembrane helix</keyword>
<keyword evidence="1" id="KW-0812">Transmembrane</keyword>
<dbReference type="Gene3D" id="3.30.1690.10">
    <property type="entry name" value="TcpA-like pilin"/>
    <property type="match status" value="1"/>
</dbReference>
<gene>
    <name evidence="3" type="ORF">SAMN02745161_1270</name>
</gene>
<feature type="domain" description="Type 4 secretion system PilS N-terminal" evidence="2">
    <location>
        <begin position="59"/>
        <end position="180"/>
    </location>
</feature>
<dbReference type="Proteomes" id="UP000184694">
    <property type="component" value="Unassembled WGS sequence"/>
</dbReference>
<evidence type="ECO:0000313" key="4">
    <source>
        <dbReference type="Proteomes" id="UP000184694"/>
    </source>
</evidence>
<organism evidence="3 4">
    <name type="scientific">Halodesulfovibrio marinisediminis DSM 17456</name>
    <dbReference type="NCBI Taxonomy" id="1121457"/>
    <lineage>
        <taxon>Bacteria</taxon>
        <taxon>Pseudomonadati</taxon>
        <taxon>Thermodesulfobacteriota</taxon>
        <taxon>Desulfovibrionia</taxon>
        <taxon>Desulfovibrionales</taxon>
        <taxon>Desulfovibrionaceae</taxon>
        <taxon>Halodesulfovibrio</taxon>
    </lineage>
</organism>
<name>A0A1N6FEE5_9BACT</name>
<sequence>MNTQETTTHNTPNLPPHLKKQGGWAMADMLGATLFSLIMLAGVGLLFSNLYENNNLADTEQALSTLRMEIKQLYTSSPDYAGLTTASAKTSGIIPKKMEKSNGIRNVWNGAVTVEAGVNPNTFVIGLAEVPQGACTKLATYQSGSWVEVKVNGSTLNQNSIVSEAAAQCTNTNTLTFTSN</sequence>
<dbReference type="SUPFAM" id="SSF54523">
    <property type="entry name" value="Pili subunits"/>
    <property type="match status" value="1"/>
</dbReference>
<reference evidence="4" key="1">
    <citation type="submission" date="2016-11" db="EMBL/GenBank/DDBJ databases">
        <authorList>
            <person name="Varghese N."/>
            <person name="Submissions S."/>
        </authorList>
    </citation>
    <scope>NUCLEOTIDE SEQUENCE [LARGE SCALE GENOMIC DNA]</scope>
    <source>
        <strain evidence="4">DSM 17456</strain>
    </source>
</reference>
<dbReference type="RefSeq" id="WP_084539357.1">
    <property type="nucleotide sequence ID" value="NZ_FSRG01000004.1"/>
</dbReference>
<dbReference type="InterPro" id="IPR045584">
    <property type="entry name" value="Pilin-like"/>
</dbReference>
<dbReference type="InterPro" id="IPR014911">
    <property type="entry name" value="PilS_N"/>
</dbReference>
<evidence type="ECO:0000256" key="1">
    <source>
        <dbReference type="SAM" id="Phobius"/>
    </source>
</evidence>
<evidence type="ECO:0000259" key="2">
    <source>
        <dbReference type="Pfam" id="PF08805"/>
    </source>
</evidence>
<proteinExistence type="predicted"/>
<dbReference type="STRING" id="1121457.SAMN02745161_1270"/>
<keyword evidence="4" id="KW-1185">Reference proteome</keyword>
<protein>
    <submittedName>
        <fullName evidence="3">PilS N terminal</fullName>
    </submittedName>
</protein>